<evidence type="ECO:0000256" key="5">
    <source>
        <dbReference type="ARBA" id="ARBA00022906"/>
    </source>
</evidence>
<organism evidence="12 13">
    <name type="scientific">Pontibacter fetidus</name>
    <dbReference type="NCBI Taxonomy" id="2700082"/>
    <lineage>
        <taxon>Bacteria</taxon>
        <taxon>Pseudomonadati</taxon>
        <taxon>Bacteroidota</taxon>
        <taxon>Cytophagia</taxon>
        <taxon>Cytophagales</taxon>
        <taxon>Hymenobacteraceae</taxon>
        <taxon>Pontibacter</taxon>
    </lineage>
</organism>
<dbReference type="PANTHER" id="PTHR11562:SF17">
    <property type="entry name" value="RE54080P-RELATED"/>
    <property type="match status" value="1"/>
</dbReference>
<evidence type="ECO:0000259" key="10">
    <source>
        <dbReference type="Pfam" id="PF01545"/>
    </source>
</evidence>
<dbReference type="InterPro" id="IPR027469">
    <property type="entry name" value="Cation_efflux_TMD_sf"/>
</dbReference>
<evidence type="ECO:0000256" key="1">
    <source>
        <dbReference type="ARBA" id="ARBA00004141"/>
    </source>
</evidence>
<dbReference type="AlphaFoldDB" id="A0A6B2GY30"/>
<evidence type="ECO:0000256" key="4">
    <source>
        <dbReference type="ARBA" id="ARBA00022692"/>
    </source>
</evidence>
<feature type="transmembrane region" description="Helical" evidence="9">
    <location>
        <begin position="119"/>
        <end position="137"/>
    </location>
</feature>
<evidence type="ECO:0000256" key="8">
    <source>
        <dbReference type="ARBA" id="ARBA00023136"/>
    </source>
</evidence>
<accession>A0A6B2GY30</accession>
<feature type="domain" description="Cation efflux protein cytoplasmic" evidence="11">
    <location>
        <begin position="214"/>
        <end position="271"/>
    </location>
</feature>
<comment type="similarity">
    <text evidence="2">Belongs to the cation diffusion facilitator (CDF) transporter (TC 2.A.4) family. SLC30A subfamily.</text>
</comment>
<feature type="transmembrane region" description="Helical" evidence="9">
    <location>
        <begin position="158"/>
        <end position="176"/>
    </location>
</feature>
<dbReference type="RefSeq" id="WP_162345812.1">
    <property type="nucleotide sequence ID" value="NZ_JAAEAA010000007.1"/>
</dbReference>
<feature type="transmembrane region" description="Helical" evidence="9">
    <location>
        <begin position="85"/>
        <end position="104"/>
    </location>
</feature>
<evidence type="ECO:0000256" key="2">
    <source>
        <dbReference type="ARBA" id="ARBA00008873"/>
    </source>
</evidence>
<sequence length="296" mass="32716">MGHHHHHHGHHRPATGNIRFAFFLNLGFAIVELIGGFFVNSVAIMSDALHDFGDAFTLGVSYFLQRKSEQHGNERYTYGYKRYSVAGALLTSVILITGSVFVLSEATERLLRPEMPDPYGMLLFAIVGLGVNGAAFFRLRGGHNLNQRAVSLHMLEDLLGWAAVLVASVLLLFFEWPWLDALLSIGIALFMLVNAVKGAWSALKVLLQENPLATELNAVKAQLLSVTNVQDVHQLKLWSLDGEHHVLSAHVVVESVKEPTAIAALKQEIRNILKPFAITDATLELEHAGERCKMNV</sequence>
<dbReference type="InterPro" id="IPR036837">
    <property type="entry name" value="Cation_efflux_CTD_sf"/>
</dbReference>
<feature type="domain" description="Cation efflux protein transmembrane" evidence="10">
    <location>
        <begin position="20"/>
        <end position="207"/>
    </location>
</feature>
<name>A0A6B2GY30_9BACT</name>
<dbReference type="InterPro" id="IPR058533">
    <property type="entry name" value="Cation_efflux_TM"/>
</dbReference>
<keyword evidence="13" id="KW-1185">Reference proteome</keyword>
<evidence type="ECO:0000259" key="11">
    <source>
        <dbReference type="Pfam" id="PF16916"/>
    </source>
</evidence>
<dbReference type="InterPro" id="IPR002524">
    <property type="entry name" value="Cation_efflux"/>
</dbReference>
<evidence type="ECO:0000313" key="13">
    <source>
        <dbReference type="Proteomes" id="UP000478546"/>
    </source>
</evidence>
<evidence type="ECO:0000256" key="7">
    <source>
        <dbReference type="ARBA" id="ARBA00023065"/>
    </source>
</evidence>
<keyword evidence="3" id="KW-0813">Transport</keyword>
<dbReference type="Pfam" id="PF01545">
    <property type="entry name" value="Cation_efflux"/>
    <property type="match status" value="1"/>
</dbReference>
<evidence type="ECO:0000256" key="9">
    <source>
        <dbReference type="SAM" id="Phobius"/>
    </source>
</evidence>
<dbReference type="InterPro" id="IPR050681">
    <property type="entry name" value="CDF/SLC30A"/>
</dbReference>
<dbReference type="GO" id="GO:0005385">
    <property type="term" value="F:zinc ion transmembrane transporter activity"/>
    <property type="evidence" value="ECO:0007669"/>
    <property type="project" value="TreeGrafter"/>
</dbReference>
<keyword evidence="6 9" id="KW-1133">Transmembrane helix</keyword>
<evidence type="ECO:0000256" key="6">
    <source>
        <dbReference type="ARBA" id="ARBA00022989"/>
    </source>
</evidence>
<dbReference type="SUPFAM" id="SSF161111">
    <property type="entry name" value="Cation efflux protein transmembrane domain-like"/>
    <property type="match status" value="1"/>
</dbReference>
<dbReference type="NCBIfam" id="TIGR01297">
    <property type="entry name" value="CDF"/>
    <property type="match status" value="1"/>
</dbReference>
<reference evidence="12 13" key="1">
    <citation type="submission" date="2020-01" db="EMBL/GenBank/DDBJ databases">
        <authorList>
            <person name="Kim M.K."/>
        </authorList>
    </citation>
    <scope>NUCLEOTIDE SEQUENCE [LARGE SCALE GENOMIC DNA]</scope>
    <source>
        <strain evidence="12 13">BT213</strain>
    </source>
</reference>
<dbReference type="SUPFAM" id="SSF160240">
    <property type="entry name" value="Cation efflux protein cytoplasmic domain-like"/>
    <property type="match status" value="1"/>
</dbReference>
<gene>
    <name evidence="12" type="ORF">GWO68_07500</name>
</gene>
<dbReference type="Proteomes" id="UP000478546">
    <property type="component" value="Unassembled WGS sequence"/>
</dbReference>
<feature type="transmembrane region" description="Helical" evidence="9">
    <location>
        <begin position="182"/>
        <end position="200"/>
    </location>
</feature>
<dbReference type="GO" id="GO:0005886">
    <property type="term" value="C:plasma membrane"/>
    <property type="evidence" value="ECO:0007669"/>
    <property type="project" value="TreeGrafter"/>
</dbReference>
<comment type="subcellular location">
    <subcellularLocation>
        <location evidence="1">Membrane</location>
        <topology evidence="1">Multi-pass membrane protein</topology>
    </subcellularLocation>
</comment>
<dbReference type="Gene3D" id="1.20.1510.10">
    <property type="entry name" value="Cation efflux protein transmembrane domain"/>
    <property type="match status" value="1"/>
</dbReference>
<keyword evidence="8 9" id="KW-0472">Membrane</keyword>
<evidence type="ECO:0000313" key="12">
    <source>
        <dbReference type="EMBL" id="NDK55755.1"/>
    </source>
</evidence>
<feature type="transmembrane region" description="Helical" evidence="9">
    <location>
        <begin position="20"/>
        <end position="42"/>
    </location>
</feature>
<dbReference type="PANTHER" id="PTHR11562">
    <property type="entry name" value="CATION EFFLUX PROTEIN/ ZINC TRANSPORTER"/>
    <property type="match status" value="1"/>
</dbReference>
<proteinExistence type="inferred from homology"/>
<keyword evidence="7" id="KW-0406">Ion transport</keyword>
<protein>
    <submittedName>
        <fullName evidence="12">Cation transporter</fullName>
    </submittedName>
</protein>
<keyword evidence="4 9" id="KW-0812">Transmembrane</keyword>
<keyword evidence="5" id="KW-0864">Zinc transport</keyword>
<comment type="caution">
    <text evidence="12">The sequence shown here is derived from an EMBL/GenBank/DDBJ whole genome shotgun (WGS) entry which is preliminary data.</text>
</comment>
<dbReference type="InterPro" id="IPR027470">
    <property type="entry name" value="Cation_efflux_CTD"/>
</dbReference>
<dbReference type="EMBL" id="JAAEAA010000007">
    <property type="protein sequence ID" value="NDK55755.1"/>
    <property type="molecule type" value="Genomic_DNA"/>
</dbReference>
<evidence type="ECO:0000256" key="3">
    <source>
        <dbReference type="ARBA" id="ARBA00022448"/>
    </source>
</evidence>
<keyword evidence="5" id="KW-0862">Zinc</keyword>
<dbReference type="Pfam" id="PF16916">
    <property type="entry name" value="ZT_dimer"/>
    <property type="match status" value="1"/>
</dbReference>